<dbReference type="EC" id="3.1.-.-" evidence="1"/>
<dbReference type="GO" id="GO:0000287">
    <property type="term" value="F:magnesium ion binding"/>
    <property type="evidence" value="ECO:0007669"/>
    <property type="project" value="UniProtKB-UniRule"/>
</dbReference>
<keyword evidence="1" id="KW-1277">Toxin-antitoxin system</keyword>
<dbReference type="CDD" id="cd09874">
    <property type="entry name" value="PIN_MT3492-like"/>
    <property type="match status" value="1"/>
</dbReference>
<keyword evidence="3" id="KW-1185">Reference proteome</keyword>
<comment type="similarity">
    <text evidence="1">Belongs to the PINc/VapC protein family.</text>
</comment>
<dbReference type="SUPFAM" id="SSF88723">
    <property type="entry name" value="PIN domain-like"/>
    <property type="match status" value="1"/>
</dbReference>
<proteinExistence type="inferred from homology"/>
<keyword evidence="1" id="KW-0378">Hydrolase</keyword>
<dbReference type="GO" id="GO:0090729">
    <property type="term" value="F:toxin activity"/>
    <property type="evidence" value="ECO:0007669"/>
    <property type="project" value="UniProtKB-KW"/>
</dbReference>
<dbReference type="InterPro" id="IPR002716">
    <property type="entry name" value="PIN_dom"/>
</dbReference>
<gene>
    <name evidence="1" type="primary">vapC</name>
    <name evidence="2" type="ORF">IT882_02565</name>
</gene>
<name>A0A7S8RH33_9MICO</name>
<organism evidence="2 3">
    <name type="scientific">Microbacterium schleiferi</name>
    <dbReference type="NCBI Taxonomy" id="69362"/>
    <lineage>
        <taxon>Bacteria</taxon>
        <taxon>Bacillati</taxon>
        <taxon>Actinomycetota</taxon>
        <taxon>Actinomycetes</taxon>
        <taxon>Micrococcales</taxon>
        <taxon>Microbacteriaceae</taxon>
        <taxon>Microbacterium</taxon>
    </lineage>
</organism>
<reference evidence="2 3" key="1">
    <citation type="submission" date="2020-11" db="EMBL/GenBank/DDBJ databases">
        <title>Amino acid is mineralized and recycled by bacteria in oceanic microbiome.</title>
        <authorList>
            <person name="Zheng L.Y."/>
        </authorList>
    </citation>
    <scope>NUCLEOTIDE SEQUENCE [LARGE SCALE GENOMIC DNA]</scope>
    <source>
        <strain evidence="2 3">A32-1</strain>
    </source>
</reference>
<dbReference type="HAMAP" id="MF_00265">
    <property type="entry name" value="VapC_Nob1"/>
    <property type="match status" value="1"/>
</dbReference>
<keyword evidence="1" id="KW-0540">Nuclease</keyword>
<evidence type="ECO:0000313" key="2">
    <source>
        <dbReference type="EMBL" id="QPE05021.1"/>
    </source>
</evidence>
<dbReference type="AlphaFoldDB" id="A0A7S8RH33"/>
<dbReference type="EMBL" id="CP064760">
    <property type="protein sequence ID" value="QPE05021.1"/>
    <property type="molecule type" value="Genomic_DNA"/>
</dbReference>
<dbReference type="GO" id="GO:0004540">
    <property type="term" value="F:RNA nuclease activity"/>
    <property type="evidence" value="ECO:0007669"/>
    <property type="project" value="InterPro"/>
</dbReference>
<dbReference type="Proteomes" id="UP000594480">
    <property type="component" value="Chromosome"/>
</dbReference>
<dbReference type="InterPro" id="IPR022907">
    <property type="entry name" value="VapC_family"/>
</dbReference>
<keyword evidence="1" id="KW-0800">Toxin</keyword>
<accession>A0A7S8RH33</accession>
<evidence type="ECO:0000256" key="1">
    <source>
        <dbReference type="HAMAP-Rule" id="MF_00265"/>
    </source>
</evidence>
<evidence type="ECO:0000313" key="3">
    <source>
        <dbReference type="Proteomes" id="UP000594480"/>
    </source>
</evidence>
<keyword evidence="1" id="KW-0479">Metal-binding</keyword>
<protein>
    <recommendedName>
        <fullName evidence="1">Ribonuclease VapC</fullName>
        <shortName evidence="1">RNase VapC</shortName>
        <ecNumber evidence="1">3.1.-.-</ecNumber>
    </recommendedName>
    <alternativeName>
        <fullName evidence="1">Toxin VapC</fullName>
    </alternativeName>
</protein>
<comment type="cofactor">
    <cofactor evidence="1">
        <name>Mg(2+)</name>
        <dbReference type="ChEBI" id="CHEBI:18420"/>
    </cofactor>
</comment>
<dbReference type="GO" id="GO:0016787">
    <property type="term" value="F:hydrolase activity"/>
    <property type="evidence" value="ECO:0007669"/>
    <property type="project" value="UniProtKB-KW"/>
</dbReference>
<dbReference type="RefSeq" id="WP_195693041.1">
    <property type="nucleotide sequence ID" value="NZ_BAAAUO010000003.1"/>
</dbReference>
<comment type="function">
    <text evidence="1">Toxic component of a toxin-antitoxin (TA) system. An RNase.</text>
</comment>
<keyword evidence="1" id="KW-0460">Magnesium</keyword>
<sequence length="134" mass="14591">MAVYLDTSALVKLVVDEPESAALLDWLKEPGRMPVSSDLARTELLRATRRAAPSRMVRAREVLDSLVLLQLSTATFERAATLDPLSLRSMDAVHVASAVELGDDLDSFVTYDDRQAEALTVLGIPVMQPAAQPE</sequence>
<dbReference type="Gene3D" id="3.40.50.1010">
    <property type="entry name" value="5'-nuclease"/>
    <property type="match status" value="1"/>
</dbReference>
<feature type="binding site" evidence="1">
    <location>
        <position position="91"/>
    </location>
    <ligand>
        <name>Mg(2+)</name>
        <dbReference type="ChEBI" id="CHEBI:18420"/>
    </ligand>
</feature>
<dbReference type="InterPro" id="IPR029060">
    <property type="entry name" value="PIN-like_dom_sf"/>
</dbReference>
<dbReference type="Pfam" id="PF01850">
    <property type="entry name" value="PIN"/>
    <property type="match status" value="1"/>
</dbReference>
<feature type="binding site" evidence="1">
    <location>
        <position position="6"/>
    </location>
    <ligand>
        <name>Mg(2+)</name>
        <dbReference type="ChEBI" id="CHEBI:18420"/>
    </ligand>
</feature>
<dbReference type="KEGG" id="msf:IT882_02565"/>